<dbReference type="PANTHER" id="PTHR34276:SF1">
    <property type="entry name" value="MINI-RIBONUCLEASE 3"/>
    <property type="match status" value="1"/>
</dbReference>
<keyword evidence="10" id="KW-1185">Reference proteome</keyword>
<evidence type="ECO:0000256" key="4">
    <source>
        <dbReference type="ARBA" id="ARBA00022801"/>
    </source>
</evidence>
<dbReference type="RefSeq" id="WP_153832991.1">
    <property type="nucleotide sequence ID" value="NZ_WJQR01000005.1"/>
</dbReference>
<keyword evidence="5" id="KW-0460">Magnesium</keyword>
<keyword evidence="4 5" id="KW-0378">Hydrolase</keyword>
<keyword evidence="2 5" id="KW-0540">Nuclease</keyword>
<name>A0A6I2GH80_9LACT</name>
<dbReference type="Proteomes" id="UP000430975">
    <property type="component" value="Unassembled WGS sequence"/>
</dbReference>
<proteinExistence type="inferred from homology"/>
<comment type="similarity">
    <text evidence="5">Belongs to the MrnC RNase family.</text>
</comment>
<dbReference type="PANTHER" id="PTHR34276">
    <property type="entry name" value="MINI-RIBONUCLEASE 3"/>
    <property type="match status" value="1"/>
</dbReference>
<organism evidence="8 10">
    <name type="scientific">Fundicoccus ignavus</name>
    <dbReference type="NCBI Taxonomy" id="2664442"/>
    <lineage>
        <taxon>Bacteria</taxon>
        <taxon>Bacillati</taxon>
        <taxon>Bacillota</taxon>
        <taxon>Bacilli</taxon>
        <taxon>Lactobacillales</taxon>
        <taxon>Aerococcaceae</taxon>
        <taxon>Fundicoccus</taxon>
    </lineage>
</organism>
<dbReference type="AlphaFoldDB" id="A0A6I2GH80"/>
<keyword evidence="5" id="KW-0963">Cytoplasm</keyword>
<dbReference type="PIRSF" id="PIRSF005520">
    <property type="entry name" value="UCP005520"/>
    <property type="match status" value="1"/>
</dbReference>
<evidence type="ECO:0000259" key="6">
    <source>
        <dbReference type="Pfam" id="PF00636"/>
    </source>
</evidence>
<dbReference type="SUPFAM" id="SSF69065">
    <property type="entry name" value="RNase III domain-like"/>
    <property type="match status" value="1"/>
</dbReference>
<evidence type="ECO:0000313" key="8">
    <source>
        <dbReference type="EMBL" id="MRI86054.1"/>
    </source>
</evidence>
<evidence type="ECO:0000313" key="11">
    <source>
        <dbReference type="Proteomes" id="UP000440066"/>
    </source>
</evidence>
<dbReference type="EMBL" id="WJQT01000016">
    <property type="protein sequence ID" value="MRJ47928.1"/>
    <property type="molecule type" value="Genomic_DNA"/>
</dbReference>
<dbReference type="InterPro" id="IPR008226">
    <property type="entry name" value="Mini3_fam"/>
</dbReference>
<dbReference type="GO" id="GO:0004525">
    <property type="term" value="F:ribonuclease III activity"/>
    <property type="evidence" value="ECO:0007669"/>
    <property type="project" value="InterPro"/>
</dbReference>
<comment type="caution">
    <text evidence="8">The sequence shown here is derived from an EMBL/GenBank/DDBJ whole genome shotgun (WGS) entry which is preliminary data.</text>
</comment>
<reference evidence="9 11" key="1">
    <citation type="submission" date="2019-11" db="EMBL/GenBank/DDBJ databases">
        <title>Characterisation of Fundicoccus ignavus gen. nov. sp. nov., a novel genus of the family Aerococcaceae from bulk tank milk.</title>
        <authorList>
            <person name="Siebert A."/>
            <person name="Huptas C."/>
            <person name="Wenning M."/>
            <person name="Scherer S."/>
            <person name="Doll E.V."/>
        </authorList>
    </citation>
    <scope>NUCLEOTIDE SEQUENCE [LARGE SCALE GENOMIC DNA]</scope>
    <source>
        <strain evidence="9 11">DSM 109652</strain>
    </source>
</reference>
<reference evidence="10 12" key="2">
    <citation type="submission" date="2019-11" db="EMBL/GenBank/DDBJ databases">
        <title>Characterisation of Fundicoccus ignavus gen. nov. sp. nov., a novel genus of the family Aerococcaceae isolated from bulk tank milk.</title>
        <authorList>
            <person name="Siebert A."/>
            <person name="Huptas C."/>
            <person name="Wenning M."/>
            <person name="Scherer S."/>
            <person name="Doll E.V."/>
        </authorList>
    </citation>
    <scope>NUCLEOTIDE SEQUENCE [LARGE SCALE GENOMIC DNA]</scope>
    <source>
        <strain evidence="7 12">DSM 109653</strain>
        <strain evidence="8 10">WS4759</strain>
    </source>
</reference>
<dbReference type="Pfam" id="PF00636">
    <property type="entry name" value="Ribonuclease_3"/>
    <property type="match status" value="1"/>
</dbReference>
<dbReference type="GO" id="GO:0005737">
    <property type="term" value="C:cytoplasm"/>
    <property type="evidence" value="ECO:0007669"/>
    <property type="project" value="UniProtKB-SubCell"/>
</dbReference>
<evidence type="ECO:0000256" key="2">
    <source>
        <dbReference type="ARBA" id="ARBA00022722"/>
    </source>
</evidence>
<evidence type="ECO:0000313" key="10">
    <source>
        <dbReference type="Proteomes" id="UP000430975"/>
    </source>
</evidence>
<sequence>MAQSTEQLNIEMLNGATLAYVGDAVYELAVRRHVLAKGKTQVNKLHREAVAYVGAIGQAKVMLTWINDDDFLTQEEIKFYKRGRNHKANTKAKNASIGDYRQATGFESLMGWLSLTNQNERLDQLISEAIRIIDEGDQHNA</sequence>
<keyword evidence="1 5" id="KW-0698">rRNA processing</keyword>
<dbReference type="InterPro" id="IPR036389">
    <property type="entry name" value="RNase_III_sf"/>
</dbReference>
<keyword evidence="5" id="KW-0694">RNA-binding</keyword>
<dbReference type="EMBL" id="WJQS01000008">
    <property type="protein sequence ID" value="MRI86054.1"/>
    <property type="molecule type" value="Genomic_DNA"/>
</dbReference>
<keyword evidence="5" id="KW-0699">rRNA-binding</keyword>
<dbReference type="GO" id="GO:0019843">
    <property type="term" value="F:rRNA binding"/>
    <property type="evidence" value="ECO:0007669"/>
    <property type="project" value="UniProtKB-UniRule"/>
</dbReference>
<evidence type="ECO:0000313" key="7">
    <source>
        <dbReference type="EMBL" id="MRI81760.1"/>
    </source>
</evidence>
<evidence type="ECO:0000256" key="5">
    <source>
        <dbReference type="HAMAP-Rule" id="MF_01468"/>
    </source>
</evidence>
<comment type="subcellular location">
    <subcellularLocation>
        <location evidence="5">Cytoplasm</location>
    </subcellularLocation>
</comment>
<keyword evidence="5" id="KW-0690">Ribosome biogenesis</keyword>
<evidence type="ECO:0000256" key="1">
    <source>
        <dbReference type="ARBA" id="ARBA00022552"/>
    </source>
</evidence>
<dbReference type="Gene3D" id="1.10.1520.10">
    <property type="entry name" value="Ribonuclease III domain"/>
    <property type="match status" value="1"/>
</dbReference>
<dbReference type="GO" id="GO:0006364">
    <property type="term" value="P:rRNA processing"/>
    <property type="evidence" value="ECO:0007669"/>
    <property type="project" value="UniProtKB-UniRule"/>
</dbReference>
<keyword evidence="3 5" id="KW-0255">Endonuclease</keyword>
<dbReference type="EMBL" id="WJQR01000005">
    <property type="protein sequence ID" value="MRI81760.1"/>
    <property type="molecule type" value="Genomic_DNA"/>
</dbReference>
<feature type="active site" evidence="5">
    <location>
        <position position="23"/>
    </location>
</feature>
<evidence type="ECO:0000256" key="3">
    <source>
        <dbReference type="ARBA" id="ARBA00022759"/>
    </source>
</evidence>
<dbReference type="Proteomes" id="UP000469870">
    <property type="component" value="Unassembled WGS sequence"/>
</dbReference>
<gene>
    <name evidence="5" type="primary">mrnC</name>
    <name evidence="9" type="ORF">GF867_10170</name>
    <name evidence="8" type="ORF">GIY09_09280</name>
    <name evidence="7" type="ORF">GIY11_06990</name>
</gene>
<feature type="domain" description="RNase III" evidence="6">
    <location>
        <begin position="17"/>
        <end position="117"/>
    </location>
</feature>
<accession>A0A6I2GH80</accession>
<dbReference type="HAMAP" id="MF_01468">
    <property type="entry name" value="RNase_Mini_III"/>
    <property type="match status" value="1"/>
</dbReference>
<comment type="subunit">
    <text evidence="5">Homodimer.</text>
</comment>
<comment type="cofactor">
    <cofactor evidence="5">
        <name>Mg(2+)</name>
        <dbReference type="ChEBI" id="CHEBI:18420"/>
    </cofactor>
</comment>
<protein>
    <recommendedName>
        <fullName evidence="5">Mini-ribonuclease 3</fullName>
        <shortName evidence="5">Mini-3</shortName>
        <shortName evidence="5">Mini-RNase 3</shortName>
        <ecNumber evidence="5">3.1.26.-</ecNumber>
    </recommendedName>
    <alternativeName>
        <fullName evidence="5">Mini-RNase III</fullName>
        <shortName evidence="5">Mini-III</shortName>
    </alternativeName>
</protein>
<dbReference type="Proteomes" id="UP000440066">
    <property type="component" value="Unassembled WGS sequence"/>
</dbReference>
<comment type="function">
    <text evidence="5">Involved in correct processing of both the 5' and 3' ends of 23S rRNA precursor. Processes 30S rRNA precursor transcript even in absence of ribonuclease 3 (Rnc); Rnc processes 30S rRNA into smaller rRNA precursors.</text>
</comment>
<evidence type="ECO:0000313" key="12">
    <source>
        <dbReference type="Proteomes" id="UP000469870"/>
    </source>
</evidence>
<evidence type="ECO:0000313" key="9">
    <source>
        <dbReference type="EMBL" id="MRJ47928.1"/>
    </source>
</evidence>
<dbReference type="EC" id="3.1.26.-" evidence="5"/>
<dbReference type="InterPro" id="IPR000999">
    <property type="entry name" value="RNase_III_dom"/>
</dbReference>